<evidence type="ECO:0000313" key="3">
    <source>
        <dbReference type="Proteomes" id="UP000834503"/>
    </source>
</evidence>
<evidence type="ECO:0000313" key="4">
    <source>
        <dbReference type="Proteomes" id="UP000837205"/>
    </source>
</evidence>
<accession>A0A9N8CU48</accession>
<gene>
    <name evidence="1" type="ORF">GHA_02198</name>
    <name evidence="2" type="ORF">TML_02204</name>
</gene>
<sequence length="106" mass="11631">MKVKTSQLTGRQLDFATAVSIGWGDGGYRERHLHILPEYTTGWMECGGVLTEFITGLALHNRKEHWIASALNGPSQVGKSPQEAICRAVVLARLGDEVDIPDELTN</sequence>
<comment type="caution">
    <text evidence="1">The sequence shown here is derived from an EMBL/GenBank/DDBJ whole genome shotgun (WGS) entry which is preliminary data.</text>
</comment>
<name>A0A9N8CU48_9ENTR</name>
<dbReference type="Proteomes" id="UP000837205">
    <property type="component" value="Unassembled WGS sequence"/>
</dbReference>
<evidence type="ECO:0000313" key="1">
    <source>
        <dbReference type="EMBL" id="CAB5546622.1"/>
    </source>
</evidence>
<protein>
    <recommendedName>
        <fullName evidence="5">DUF2591 domain-containing protein</fullName>
    </recommendedName>
</protein>
<evidence type="ECO:0008006" key="5">
    <source>
        <dbReference type="Google" id="ProtNLM"/>
    </source>
</evidence>
<keyword evidence="4" id="KW-1185">Reference proteome</keyword>
<proteinExistence type="predicted"/>
<reference evidence="1" key="1">
    <citation type="submission" date="2020-05" db="EMBL/GenBank/DDBJ databases">
        <authorList>
            <person name="Delgado-Blas J."/>
        </authorList>
    </citation>
    <scope>NUCLEOTIDE SEQUENCE</scope>
    <source>
        <strain evidence="1">BB1459</strain>
        <strain evidence="2">BB1480</strain>
    </source>
</reference>
<evidence type="ECO:0000313" key="2">
    <source>
        <dbReference type="EMBL" id="CAC9198134.1"/>
    </source>
</evidence>
<dbReference type="Proteomes" id="UP000834503">
    <property type="component" value="Unassembled WGS sequence"/>
</dbReference>
<organism evidence="1 3">
    <name type="scientific">Citrobacter werkmanii</name>
    <dbReference type="NCBI Taxonomy" id="67827"/>
    <lineage>
        <taxon>Bacteria</taxon>
        <taxon>Pseudomonadati</taxon>
        <taxon>Pseudomonadota</taxon>
        <taxon>Gammaproteobacteria</taxon>
        <taxon>Enterobacterales</taxon>
        <taxon>Enterobacteriaceae</taxon>
        <taxon>Citrobacter</taxon>
        <taxon>Citrobacter freundii complex</taxon>
    </lineage>
</organism>
<dbReference type="EMBL" id="CAIIUA010000001">
    <property type="protein sequence ID" value="CAC9198134.1"/>
    <property type="molecule type" value="Genomic_DNA"/>
</dbReference>
<dbReference type="AlphaFoldDB" id="A0A9N8CU48"/>
<dbReference type="EMBL" id="CAHPQX010000008">
    <property type="protein sequence ID" value="CAB5546622.1"/>
    <property type="molecule type" value="Genomic_DNA"/>
</dbReference>